<name>A0ABQ9FPE7_TEGGR</name>
<keyword evidence="2" id="KW-1185">Reference proteome</keyword>
<dbReference type="Proteomes" id="UP001217089">
    <property type="component" value="Unassembled WGS sequence"/>
</dbReference>
<sequence length="94" mass="10520">MIKVKQGTKINVESDASSNIIASEVTNSNSSIDVFKEQKLMLTEGLLTKNLAKPWMHISSKFDGGSIKFCSRGSWQTRCYGESLRLNLRPHGHH</sequence>
<protein>
    <submittedName>
        <fullName evidence="1">Uncharacterized protein</fullName>
    </submittedName>
</protein>
<evidence type="ECO:0000313" key="1">
    <source>
        <dbReference type="EMBL" id="KAJ8319162.1"/>
    </source>
</evidence>
<accession>A0ABQ9FPE7</accession>
<evidence type="ECO:0000313" key="2">
    <source>
        <dbReference type="Proteomes" id="UP001217089"/>
    </source>
</evidence>
<dbReference type="EMBL" id="JARBDR010000214">
    <property type="protein sequence ID" value="KAJ8319162.1"/>
    <property type="molecule type" value="Genomic_DNA"/>
</dbReference>
<reference evidence="1 2" key="1">
    <citation type="submission" date="2022-12" db="EMBL/GenBank/DDBJ databases">
        <title>Chromosome-level genome of Tegillarca granosa.</title>
        <authorList>
            <person name="Kim J."/>
        </authorList>
    </citation>
    <scope>NUCLEOTIDE SEQUENCE [LARGE SCALE GENOMIC DNA]</scope>
    <source>
        <strain evidence="1">Teg-2019</strain>
        <tissue evidence="1">Adductor muscle</tissue>
    </source>
</reference>
<comment type="caution">
    <text evidence="1">The sequence shown here is derived from an EMBL/GenBank/DDBJ whole genome shotgun (WGS) entry which is preliminary data.</text>
</comment>
<proteinExistence type="predicted"/>
<organism evidence="1 2">
    <name type="scientific">Tegillarca granosa</name>
    <name type="common">Malaysian cockle</name>
    <name type="synonym">Anadara granosa</name>
    <dbReference type="NCBI Taxonomy" id="220873"/>
    <lineage>
        <taxon>Eukaryota</taxon>
        <taxon>Metazoa</taxon>
        <taxon>Spiralia</taxon>
        <taxon>Lophotrochozoa</taxon>
        <taxon>Mollusca</taxon>
        <taxon>Bivalvia</taxon>
        <taxon>Autobranchia</taxon>
        <taxon>Pteriomorphia</taxon>
        <taxon>Arcoida</taxon>
        <taxon>Arcoidea</taxon>
        <taxon>Arcidae</taxon>
        <taxon>Tegillarca</taxon>
    </lineage>
</organism>
<gene>
    <name evidence="1" type="ORF">KUTeg_004253</name>
</gene>